<dbReference type="PhylomeDB" id="A0A0D2WH29"/>
<name>A0A0D2WH29_CAPO3</name>
<keyword evidence="9" id="KW-1185">Reference proteome</keyword>
<dbReference type="STRING" id="595528.A0A0D2WH29"/>
<comment type="subunit">
    <text evidence="6">Interacts with the iron-sulfur protein subunit within the SDH catalytic dimer.</text>
</comment>
<dbReference type="GO" id="GO:0034553">
    <property type="term" value="P:mitochondrial respiratory chain complex II assembly"/>
    <property type="evidence" value="ECO:0007669"/>
    <property type="project" value="UniProtKB-UniRule"/>
</dbReference>
<sequence length="187" mass="19735">MSATHLKHVLAVKQLYRQILQLHRHMPPAMRVMGDMYVRDEFKRHKGAQASQAQVFMAEWKGYAKTLQAQLGVADSPSSGSGDAATPISSTGKTDEPALGTLGVAMDPKLLDAMTDEQVGQLHELFVEARQSPAASPASSTSATASNTSASESTKAATAAAKASVAPHIIARVTRKQPASNANSSPR</sequence>
<dbReference type="GO" id="GO:0006105">
    <property type="term" value="P:succinate metabolic process"/>
    <property type="evidence" value="ECO:0007669"/>
    <property type="project" value="TreeGrafter"/>
</dbReference>
<comment type="subcellular location">
    <subcellularLocation>
        <location evidence="1 6">Mitochondrion matrix</location>
    </subcellularLocation>
</comment>
<evidence type="ECO:0000256" key="7">
    <source>
        <dbReference type="SAM" id="MobiDB-lite"/>
    </source>
</evidence>
<dbReference type="Proteomes" id="UP000008743">
    <property type="component" value="Unassembled WGS sequence"/>
</dbReference>
<proteinExistence type="inferred from homology"/>
<feature type="region of interest" description="Disordered" evidence="7">
    <location>
        <begin position="73"/>
        <end position="100"/>
    </location>
</feature>
<dbReference type="InterPro" id="IPR008381">
    <property type="entry name" value="SDHAF3/Sdh7"/>
</dbReference>
<reference evidence="9" key="1">
    <citation type="submission" date="2011-02" db="EMBL/GenBank/DDBJ databases">
        <title>The Genome Sequence of Capsaspora owczarzaki ATCC 30864.</title>
        <authorList>
            <person name="Russ C."/>
            <person name="Cuomo C."/>
            <person name="Burger G."/>
            <person name="Gray M.W."/>
            <person name="Holland P.W.H."/>
            <person name="King N."/>
            <person name="Lang F.B.F."/>
            <person name="Roger A.J."/>
            <person name="Ruiz-Trillo I."/>
            <person name="Young S.K."/>
            <person name="Zeng Q."/>
            <person name="Gargeya S."/>
            <person name="Alvarado L."/>
            <person name="Berlin A."/>
            <person name="Chapman S.B."/>
            <person name="Chen Z."/>
            <person name="Freedman E."/>
            <person name="Gellesch M."/>
            <person name="Goldberg J."/>
            <person name="Griggs A."/>
            <person name="Gujja S."/>
            <person name="Heilman E."/>
            <person name="Heiman D."/>
            <person name="Howarth C."/>
            <person name="Mehta T."/>
            <person name="Neiman D."/>
            <person name="Pearson M."/>
            <person name="Roberts A."/>
            <person name="Saif S."/>
            <person name="Shea T."/>
            <person name="Shenoy N."/>
            <person name="Sisk P."/>
            <person name="Stolte C."/>
            <person name="Sykes S."/>
            <person name="White J."/>
            <person name="Yandava C."/>
            <person name="Haas B."/>
            <person name="Nusbaum C."/>
            <person name="Birren B."/>
        </authorList>
    </citation>
    <scope>NUCLEOTIDE SEQUENCE</scope>
    <source>
        <strain evidence="9">ATCC 30864</strain>
    </source>
</reference>
<dbReference type="GO" id="GO:0005758">
    <property type="term" value="C:mitochondrial intermembrane space"/>
    <property type="evidence" value="ECO:0007669"/>
    <property type="project" value="TreeGrafter"/>
</dbReference>
<dbReference type="EMBL" id="KE346360">
    <property type="protein sequence ID" value="KJE88840.1"/>
    <property type="molecule type" value="Genomic_DNA"/>
</dbReference>
<dbReference type="GO" id="GO:0005759">
    <property type="term" value="C:mitochondrial matrix"/>
    <property type="evidence" value="ECO:0007669"/>
    <property type="project" value="UniProtKB-SubCell"/>
</dbReference>
<dbReference type="AlphaFoldDB" id="A0A0D2WH29"/>
<accession>A0A0D2WH29</accession>
<dbReference type="CDD" id="cd20270">
    <property type="entry name" value="Complex1_LYR_SDHAF3_LYRM10"/>
    <property type="match status" value="1"/>
</dbReference>
<evidence type="ECO:0000313" key="9">
    <source>
        <dbReference type="Proteomes" id="UP000008743"/>
    </source>
</evidence>
<organism evidence="8 9">
    <name type="scientific">Capsaspora owczarzaki (strain ATCC 30864)</name>
    <dbReference type="NCBI Taxonomy" id="595528"/>
    <lineage>
        <taxon>Eukaryota</taxon>
        <taxon>Filasterea</taxon>
        <taxon>Capsaspora</taxon>
    </lineage>
</organism>
<evidence type="ECO:0000256" key="4">
    <source>
        <dbReference type="ARBA" id="ARBA00023128"/>
    </source>
</evidence>
<dbReference type="OrthoDB" id="278329at2759"/>
<keyword evidence="3" id="KW-0809">Transit peptide</keyword>
<comment type="function">
    <text evidence="6">Plays an essential role in the assembly of succinate dehydrogenase (SDH), an enzyme complex (also referred to as respiratory complex II) that is a component of both the tricarboxylic acid (TCA) cycle and the mitochondrial electron transport chain, and which couples the oxidation of succinate to fumarate with the reduction of ubiquinone (coenzyme Q) to ubiquinol. Promotes maturation of the iron-sulfur protein subunit of the SDH catalytic dimer, protecting it from the deleterious effects of oxidants. May act together with SDHAF1.</text>
</comment>
<evidence type="ECO:0000256" key="3">
    <source>
        <dbReference type="ARBA" id="ARBA00022946"/>
    </source>
</evidence>
<dbReference type="Pfam" id="PF13233">
    <property type="entry name" value="Complex1_LYR_2"/>
    <property type="match status" value="1"/>
</dbReference>
<feature type="region of interest" description="Disordered" evidence="7">
    <location>
        <begin position="130"/>
        <end position="187"/>
    </location>
</feature>
<evidence type="ECO:0000256" key="6">
    <source>
        <dbReference type="RuleBase" id="RU368039"/>
    </source>
</evidence>
<feature type="compositionally biased region" description="Low complexity" evidence="7">
    <location>
        <begin position="74"/>
        <end position="85"/>
    </location>
</feature>
<protein>
    <recommendedName>
        <fullName evidence="6">Succinate dehydrogenase assembly factor 3</fullName>
        <shortName evidence="6">SDH assembly factor 3</shortName>
        <shortName evidence="6">SDHAF3</shortName>
    </recommendedName>
</protein>
<dbReference type="PANTHER" id="PTHR13137:SF6">
    <property type="entry name" value="SUCCINATE DEHYDROGENASE ASSEMBLY FACTOR 3, MITOCHONDRIAL"/>
    <property type="match status" value="1"/>
</dbReference>
<evidence type="ECO:0000256" key="1">
    <source>
        <dbReference type="ARBA" id="ARBA00004305"/>
    </source>
</evidence>
<gene>
    <name evidence="8" type="ORF">CAOG_000419</name>
</gene>
<evidence type="ECO:0000256" key="5">
    <source>
        <dbReference type="ARBA" id="ARBA00023186"/>
    </source>
</evidence>
<dbReference type="FunCoup" id="A0A0D2WH29">
    <property type="interactions" value="56"/>
</dbReference>
<dbReference type="InParanoid" id="A0A0D2WH29"/>
<feature type="compositionally biased region" description="Polar residues" evidence="7">
    <location>
        <begin position="177"/>
        <end position="187"/>
    </location>
</feature>
<comment type="similarity">
    <text evidence="2 6">Belongs to the complex I LYR family. SDHAF3 subfamily.</text>
</comment>
<keyword evidence="5 6" id="KW-0143">Chaperone</keyword>
<feature type="compositionally biased region" description="Low complexity" evidence="7">
    <location>
        <begin position="132"/>
        <end position="166"/>
    </location>
</feature>
<dbReference type="PANTHER" id="PTHR13137">
    <property type="entry name" value="DC11 ACN9 HOMOLOG"/>
    <property type="match status" value="1"/>
</dbReference>
<evidence type="ECO:0000256" key="2">
    <source>
        <dbReference type="ARBA" id="ARBA00006020"/>
    </source>
</evidence>
<keyword evidence="4 6" id="KW-0496">Mitochondrion</keyword>
<evidence type="ECO:0000313" key="8">
    <source>
        <dbReference type="EMBL" id="KJE88840.1"/>
    </source>
</evidence>